<dbReference type="InterPro" id="IPR041280">
    <property type="entry name" value="Big_10"/>
</dbReference>
<evidence type="ECO:0000256" key="4">
    <source>
        <dbReference type="ARBA" id="ARBA00022984"/>
    </source>
</evidence>
<feature type="compositionally biased region" description="Low complexity" evidence="8">
    <location>
        <begin position="444"/>
        <end position="462"/>
    </location>
</feature>
<dbReference type="Proteomes" id="UP000764837">
    <property type="component" value="Unassembled WGS sequence"/>
</dbReference>
<comment type="pathway">
    <text evidence="1 7">Cell wall biogenesis; peptidoglycan biosynthesis.</text>
</comment>
<keyword evidence="2" id="KW-0808">Transferase</keyword>
<dbReference type="SUPFAM" id="SSF141523">
    <property type="entry name" value="L,D-transpeptidase catalytic domain-like"/>
    <property type="match status" value="1"/>
</dbReference>
<evidence type="ECO:0000313" key="10">
    <source>
        <dbReference type="EMBL" id="MBM7492811.1"/>
    </source>
</evidence>
<evidence type="ECO:0000256" key="1">
    <source>
        <dbReference type="ARBA" id="ARBA00004752"/>
    </source>
</evidence>
<accession>A0ABS2LX95</accession>
<dbReference type="Pfam" id="PF17964">
    <property type="entry name" value="Big_10"/>
    <property type="match status" value="1"/>
</dbReference>
<dbReference type="InterPro" id="IPR038063">
    <property type="entry name" value="Transpep_catalytic_dom"/>
</dbReference>
<evidence type="ECO:0000256" key="5">
    <source>
        <dbReference type="ARBA" id="ARBA00023315"/>
    </source>
</evidence>
<feature type="region of interest" description="Disordered" evidence="8">
    <location>
        <begin position="69"/>
        <end position="100"/>
    </location>
</feature>
<gene>
    <name evidence="10" type="ORF">JOD64_004033</name>
</gene>
<sequence length="462" mass="49802">MMVGVFRFTLGNRGRLWRVSRRRWGSDHDCEGIMRASQDQLIRPGGRRRVFAAGLLAVALAFTSACTDSDGGKPSSWHGGDESPAPKAAATISEPAADAKDVPASTGITFTTKDAVKTTVELKDAAGKAVEGTLAADGKTWLPAGALAYGTSYTATVTATGDDERPATATSTFTTMAKPGNQVRVSSFLGDNQVVGVGMPLIVKFSRGIPEDYRDDVQRRMTVTSTPAQEGIWHWVSPTEIRYRPKEFWKADSKVSYRVQAGGLPMGEGWYGRADLAVDIKIGASVVMTVDNKTKRMTVTRNGAVVKTIPVSLGKKTTPSSSGTMVVIEKLRKTVFDTMEELGPEEGYRTKIDFAQRLTWGGEFIHAAPWSEGQQGSVNVSHGCVNVSMANGDWLFRNTQIGDPITVKGTERKLQNGNGWTDWNMSWDEYVKGSALPYEPPADPDTTPTPDAAVTPTATPTA</sequence>
<evidence type="ECO:0000256" key="3">
    <source>
        <dbReference type="ARBA" id="ARBA00022960"/>
    </source>
</evidence>
<feature type="active site" description="Nucleophile" evidence="7">
    <location>
        <position position="384"/>
    </location>
</feature>
<feature type="domain" description="L,D-TPase catalytic" evidence="9">
    <location>
        <begin position="286"/>
        <end position="408"/>
    </location>
</feature>
<reference evidence="10 11" key="1">
    <citation type="submission" date="2021-01" db="EMBL/GenBank/DDBJ databases">
        <title>Sequencing the genomes of 1000 actinobacteria strains.</title>
        <authorList>
            <person name="Klenk H.-P."/>
        </authorList>
    </citation>
    <scope>NUCLEOTIDE SEQUENCE [LARGE SCALE GENOMIC DNA]</scope>
    <source>
        <strain evidence="10 11">DSM 100204</strain>
    </source>
</reference>
<keyword evidence="5" id="KW-0012">Acyltransferase</keyword>
<dbReference type="PANTHER" id="PTHR30582">
    <property type="entry name" value="L,D-TRANSPEPTIDASE"/>
    <property type="match status" value="1"/>
</dbReference>
<evidence type="ECO:0000259" key="9">
    <source>
        <dbReference type="PROSITE" id="PS52029"/>
    </source>
</evidence>
<feature type="active site" description="Proton donor/acceptor" evidence="7">
    <location>
        <position position="366"/>
    </location>
</feature>
<keyword evidence="11" id="KW-1185">Reference proteome</keyword>
<feature type="region of interest" description="Disordered" evidence="8">
    <location>
        <begin position="435"/>
        <end position="462"/>
    </location>
</feature>
<protein>
    <submittedName>
        <fullName evidence="10">Lipoprotein-anchoring transpeptidase ErfK/SrfK</fullName>
    </submittedName>
</protein>
<evidence type="ECO:0000256" key="2">
    <source>
        <dbReference type="ARBA" id="ARBA00022679"/>
    </source>
</evidence>
<dbReference type="InterPro" id="IPR050979">
    <property type="entry name" value="LD-transpeptidase"/>
</dbReference>
<keyword evidence="3 7" id="KW-0133">Cell shape</keyword>
<keyword evidence="6 7" id="KW-0961">Cell wall biogenesis/degradation</keyword>
<dbReference type="PROSITE" id="PS52029">
    <property type="entry name" value="LD_TPASE"/>
    <property type="match status" value="1"/>
</dbReference>
<dbReference type="EMBL" id="JAFBBP010000001">
    <property type="protein sequence ID" value="MBM7492811.1"/>
    <property type="molecule type" value="Genomic_DNA"/>
</dbReference>
<keyword evidence="10" id="KW-0449">Lipoprotein</keyword>
<evidence type="ECO:0000256" key="8">
    <source>
        <dbReference type="SAM" id="MobiDB-lite"/>
    </source>
</evidence>
<dbReference type="PANTHER" id="PTHR30582:SF2">
    <property type="entry name" value="L,D-TRANSPEPTIDASE YCIB-RELATED"/>
    <property type="match status" value="1"/>
</dbReference>
<dbReference type="CDD" id="cd16913">
    <property type="entry name" value="YkuD_like"/>
    <property type="match status" value="1"/>
</dbReference>
<evidence type="ECO:0000313" key="11">
    <source>
        <dbReference type="Proteomes" id="UP000764837"/>
    </source>
</evidence>
<evidence type="ECO:0000256" key="6">
    <source>
        <dbReference type="ARBA" id="ARBA00023316"/>
    </source>
</evidence>
<organism evidence="10 11">
    <name type="scientific">Micromonospora luteifusca</name>
    <dbReference type="NCBI Taxonomy" id="709860"/>
    <lineage>
        <taxon>Bacteria</taxon>
        <taxon>Bacillati</taxon>
        <taxon>Actinomycetota</taxon>
        <taxon>Actinomycetes</taxon>
        <taxon>Micromonosporales</taxon>
        <taxon>Micromonosporaceae</taxon>
        <taxon>Micromonospora</taxon>
    </lineage>
</organism>
<dbReference type="Pfam" id="PF03734">
    <property type="entry name" value="YkuD"/>
    <property type="match status" value="1"/>
</dbReference>
<dbReference type="Gene3D" id="2.60.40.3780">
    <property type="match status" value="1"/>
</dbReference>
<dbReference type="InterPro" id="IPR005490">
    <property type="entry name" value="LD_TPept_cat_dom"/>
</dbReference>
<evidence type="ECO:0000256" key="7">
    <source>
        <dbReference type="PROSITE-ProRule" id="PRU01373"/>
    </source>
</evidence>
<name>A0ABS2LX95_9ACTN</name>
<proteinExistence type="predicted"/>
<keyword evidence="4 7" id="KW-0573">Peptidoglycan synthesis</keyword>
<dbReference type="Gene3D" id="2.40.440.10">
    <property type="entry name" value="L,D-transpeptidase catalytic domain-like"/>
    <property type="match status" value="1"/>
</dbReference>
<dbReference type="Gene3D" id="2.60.40.3710">
    <property type="match status" value="1"/>
</dbReference>
<comment type="caution">
    <text evidence="10">The sequence shown here is derived from an EMBL/GenBank/DDBJ whole genome shotgun (WGS) entry which is preliminary data.</text>
</comment>